<dbReference type="EMBL" id="AGNL01049193">
    <property type="protein sequence ID" value="EJK44801.1"/>
    <property type="molecule type" value="Genomic_DNA"/>
</dbReference>
<proteinExistence type="predicted"/>
<dbReference type="Proteomes" id="UP000266841">
    <property type="component" value="Unassembled WGS sequence"/>
</dbReference>
<accession>K0R7V2</accession>
<organism evidence="2 3">
    <name type="scientific">Thalassiosira oceanica</name>
    <name type="common">Marine diatom</name>
    <dbReference type="NCBI Taxonomy" id="159749"/>
    <lineage>
        <taxon>Eukaryota</taxon>
        <taxon>Sar</taxon>
        <taxon>Stramenopiles</taxon>
        <taxon>Ochrophyta</taxon>
        <taxon>Bacillariophyta</taxon>
        <taxon>Coscinodiscophyceae</taxon>
        <taxon>Thalassiosirophycidae</taxon>
        <taxon>Thalassiosirales</taxon>
        <taxon>Thalassiosiraceae</taxon>
        <taxon>Thalassiosira</taxon>
    </lineage>
</organism>
<protein>
    <submittedName>
        <fullName evidence="2">Uncharacterized protein</fullName>
    </submittedName>
</protein>
<evidence type="ECO:0000313" key="2">
    <source>
        <dbReference type="EMBL" id="EJK44801.1"/>
    </source>
</evidence>
<keyword evidence="3" id="KW-1185">Reference proteome</keyword>
<dbReference type="AlphaFoldDB" id="K0R7V2"/>
<name>K0R7V2_THAOC</name>
<dbReference type="OrthoDB" id="10587657at2759"/>
<feature type="non-terminal residue" evidence="2">
    <location>
        <position position="1"/>
    </location>
</feature>
<evidence type="ECO:0000313" key="3">
    <source>
        <dbReference type="Proteomes" id="UP000266841"/>
    </source>
</evidence>
<gene>
    <name evidence="2" type="ORF">THAOC_36629</name>
</gene>
<sequence>MGSNLVAVRTARLEVRTAFGPQLDRNRTARLAVRTADLRDSKPSSFFRIDRPDRPRIALSMMSHDHADTSHITRPLTLTLLQHLSDWLYIVSTCVRQFLPDPPTDPPEEKVAHQRMPLHNATRRWGHQFSSTLRRGRFLQMKRQLPTSIAVTGSHVRSLATTTAESPNDTYTLRYLRASKDNKPLRWLLGLSSFNIAYFGWYCIDFVPSVNKGAIARFEAGEIDQATLELLWVDSSLGYAGLGVGALISFACYQYTTQVVAAIWSGPKDMLAVSTLRLPGLTEPSVLKRTVFDPETNNFDELEDLVFHESELMAEPNVQFYRRGELALADDQMQQSLLLDHDGDFSRLVGHIALAKRGQLDSIKKQAAPLFKTQFLISGSSGEFTSNSGPVLLRSLVLAEQGLEPPKPRKKARNVVEEEEDKDSKELIMTNIGESIRRKKKGFRNKRS</sequence>
<reference evidence="2 3" key="1">
    <citation type="journal article" date="2012" name="Genome Biol.">
        <title>Genome and low-iron response of an oceanic diatom adapted to chronic iron limitation.</title>
        <authorList>
            <person name="Lommer M."/>
            <person name="Specht M."/>
            <person name="Roy A.S."/>
            <person name="Kraemer L."/>
            <person name="Andreson R."/>
            <person name="Gutowska M.A."/>
            <person name="Wolf J."/>
            <person name="Bergner S.V."/>
            <person name="Schilhabel M.B."/>
            <person name="Klostermeier U.C."/>
            <person name="Beiko R.G."/>
            <person name="Rosenstiel P."/>
            <person name="Hippler M."/>
            <person name="Laroche J."/>
        </authorList>
    </citation>
    <scope>NUCLEOTIDE SEQUENCE [LARGE SCALE GENOMIC DNA]</scope>
    <source>
        <strain evidence="2 3">CCMP1005</strain>
    </source>
</reference>
<evidence type="ECO:0000256" key="1">
    <source>
        <dbReference type="SAM" id="MobiDB-lite"/>
    </source>
</evidence>
<comment type="caution">
    <text evidence="2">The sequence shown here is derived from an EMBL/GenBank/DDBJ whole genome shotgun (WGS) entry which is preliminary data.</text>
</comment>
<feature type="region of interest" description="Disordered" evidence="1">
    <location>
        <begin position="404"/>
        <end position="431"/>
    </location>
</feature>